<evidence type="ECO:0000256" key="1">
    <source>
        <dbReference type="ARBA" id="ARBA00004477"/>
    </source>
</evidence>
<keyword evidence="7 10" id="KW-0472">Membrane</keyword>
<gene>
    <name evidence="12 13" type="primary">LOC111125897</name>
</gene>
<feature type="transmembrane region" description="Helical" evidence="10">
    <location>
        <begin position="52"/>
        <end position="74"/>
    </location>
</feature>
<dbReference type="GO" id="GO:0006506">
    <property type="term" value="P:GPI anchor biosynthetic process"/>
    <property type="evidence" value="ECO:0007669"/>
    <property type="project" value="TreeGrafter"/>
</dbReference>
<keyword evidence="11" id="KW-1185">Reference proteome</keyword>
<evidence type="ECO:0000313" key="11">
    <source>
        <dbReference type="Proteomes" id="UP000694844"/>
    </source>
</evidence>
<evidence type="ECO:0000256" key="4">
    <source>
        <dbReference type="ARBA" id="ARBA00022692"/>
    </source>
</evidence>
<comment type="subcellular location">
    <subcellularLocation>
        <location evidence="1 10">Endoplasmic reticulum membrane</location>
        <topology evidence="1 10">Multi-pass membrane protein</topology>
    </subcellularLocation>
</comment>
<accession>A0A8B8DCT5</accession>
<comment type="function">
    <text evidence="8">Regulates the biosynthesis of dolichol phosphate-mannose. Regulatory subunit of the dolichol-phosphate mannose (DPM) synthase complex; essential for the ER localization and stable expression of DPM1. Part of the glycosylphosphatidylinositol-N-acetylglucosaminyltransferase (GPI-GnT) complex that catalyzes the transfer of N-acetylglucosamine from UDP-N-acetylglucosamine to phosphatidylinositol and participates in the first step of GPI biosynthesis. May act by regulating the GPI-GNT complex.</text>
</comment>
<comment type="similarity">
    <text evidence="2 10">Belongs to the DPM2 family.</text>
</comment>
<dbReference type="RefSeq" id="XP_022325828.1">
    <property type="nucleotide sequence ID" value="XM_022470120.1"/>
</dbReference>
<keyword evidence="5 10" id="KW-0256">Endoplasmic reticulum</keyword>
<keyword evidence="4 10" id="KW-0812">Transmembrane</keyword>
<feature type="transmembrane region" description="Helical" evidence="10">
    <location>
        <begin position="12"/>
        <end position="32"/>
    </location>
</feature>
<dbReference type="Proteomes" id="UP000694844">
    <property type="component" value="Chromosome 3"/>
</dbReference>
<dbReference type="OrthoDB" id="311279at2759"/>
<dbReference type="GO" id="GO:0180047">
    <property type="term" value="P:dolichol phosphate mannose biosynthetic process"/>
    <property type="evidence" value="ECO:0007669"/>
    <property type="project" value="InterPro"/>
</dbReference>
<evidence type="ECO:0000256" key="5">
    <source>
        <dbReference type="ARBA" id="ARBA00022824"/>
    </source>
</evidence>
<dbReference type="GO" id="GO:0005789">
    <property type="term" value="C:endoplasmic reticulum membrane"/>
    <property type="evidence" value="ECO:0007669"/>
    <property type="project" value="UniProtKB-SubCell"/>
</dbReference>
<evidence type="ECO:0000256" key="8">
    <source>
        <dbReference type="ARBA" id="ARBA00045174"/>
    </source>
</evidence>
<comment type="pathway">
    <text evidence="10">Protein modification; protein glycosylation.</text>
</comment>
<sequence length="88" mass="9774">MSIWLIPMDRLSGMLLVAGGLMFTAYYSTWIVVLPFVDEENFLQQFFPSKALAVSIPLMMGVLGLIVIGIFACVKMRQKKSVSNLKAS</sequence>
<protein>
    <recommendedName>
        <fullName evidence="3 10">Dolichol phosphate-mannose biosynthesis regulatory protein</fullName>
    </recommendedName>
</protein>
<keyword evidence="6 10" id="KW-1133">Transmembrane helix</keyword>
<dbReference type="Pfam" id="PF07297">
    <property type="entry name" value="DPM2"/>
    <property type="match status" value="1"/>
</dbReference>
<comment type="subunit">
    <text evidence="9">Component of the dolichol-phosphate mannose (DPM) synthase complex composed of DPM1, DPM2 and DPM3; in the complex interacts directly with DPM3. Component of the glycosylphosphatidylinositol-N-acetylglucosaminyltransferase (GPI-GnT) complex composed at least by PIGA, PIGC, PIGH, PIGP, PIGQ, PIGY and DPM2. Interacts with PIGA, PIGC and PIGQ.</text>
</comment>
<name>A0A8B8DCT5_CRAVI</name>
<evidence type="ECO:0000256" key="2">
    <source>
        <dbReference type="ARBA" id="ARBA00005478"/>
    </source>
</evidence>
<dbReference type="UniPathway" id="UPA00378"/>
<dbReference type="GO" id="GO:0033185">
    <property type="term" value="C:dolichol-phosphate-mannose synthase complex"/>
    <property type="evidence" value="ECO:0007669"/>
    <property type="project" value="TreeGrafter"/>
</dbReference>
<dbReference type="PANTHER" id="PTHR15039:SF11">
    <property type="entry name" value="DOLICHOL PHOSPHATE-MANNOSE BIOSYNTHESIS REGULATORY PROTEIN"/>
    <property type="match status" value="1"/>
</dbReference>
<dbReference type="AlphaFoldDB" id="A0A8B8DCT5"/>
<proteinExistence type="inferred from homology"/>
<organism evidence="11 12">
    <name type="scientific">Crassostrea virginica</name>
    <name type="common">Eastern oyster</name>
    <dbReference type="NCBI Taxonomy" id="6565"/>
    <lineage>
        <taxon>Eukaryota</taxon>
        <taxon>Metazoa</taxon>
        <taxon>Spiralia</taxon>
        <taxon>Lophotrochozoa</taxon>
        <taxon>Mollusca</taxon>
        <taxon>Bivalvia</taxon>
        <taxon>Autobranchia</taxon>
        <taxon>Pteriomorphia</taxon>
        <taxon>Ostreida</taxon>
        <taxon>Ostreoidea</taxon>
        <taxon>Ostreidae</taxon>
        <taxon>Crassostrea</taxon>
    </lineage>
</organism>
<evidence type="ECO:0000256" key="6">
    <source>
        <dbReference type="ARBA" id="ARBA00022989"/>
    </source>
</evidence>
<evidence type="ECO:0000256" key="9">
    <source>
        <dbReference type="ARBA" id="ARBA00046896"/>
    </source>
</evidence>
<evidence type="ECO:0000313" key="13">
    <source>
        <dbReference type="RefSeq" id="XP_022325829.1"/>
    </source>
</evidence>
<dbReference type="GeneID" id="111125897"/>
<comment type="function">
    <text evidence="10">Regulatory subunit of the dolichol-phosphate mannose (DPM) synthase complex; essential for the ER localization.</text>
</comment>
<dbReference type="PANTHER" id="PTHR15039">
    <property type="entry name" value="DOLICHOL PHOSPHATE-MANNOSE BIOSYNTHESIS REGULATORY PROTEIN"/>
    <property type="match status" value="1"/>
</dbReference>
<evidence type="ECO:0000256" key="3">
    <source>
        <dbReference type="ARBA" id="ARBA00018157"/>
    </source>
</evidence>
<evidence type="ECO:0000256" key="10">
    <source>
        <dbReference type="RuleBase" id="RU365084"/>
    </source>
</evidence>
<dbReference type="RefSeq" id="XP_022325829.1">
    <property type="nucleotide sequence ID" value="XM_022470121.1"/>
</dbReference>
<dbReference type="KEGG" id="cvn:111125897"/>
<dbReference type="GO" id="GO:0030234">
    <property type="term" value="F:enzyme regulator activity"/>
    <property type="evidence" value="ECO:0007669"/>
    <property type="project" value="UniProtKB-UniRule"/>
</dbReference>
<evidence type="ECO:0000256" key="7">
    <source>
        <dbReference type="ARBA" id="ARBA00023136"/>
    </source>
</evidence>
<dbReference type="InterPro" id="IPR009914">
    <property type="entry name" value="DPM2"/>
</dbReference>
<reference evidence="12 13" key="1">
    <citation type="submission" date="2025-04" db="UniProtKB">
        <authorList>
            <consortium name="RefSeq"/>
        </authorList>
    </citation>
    <scope>IDENTIFICATION</scope>
    <source>
        <tissue evidence="12 13">Whole sample</tissue>
    </source>
</reference>
<evidence type="ECO:0000313" key="12">
    <source>
        <dbReference type="RefSeq" id="XP_022325828.1"/>
    </source>
</evidence>